<organism evidence="1 2">
    <name type="scientific">Papaver somniferum</name>
    <name type="common">Opium poppy</name>
    <dbReference type="NCBI Taxonomy" id="3469"/>
    <lineage>
        <taxon>Eukaryota</taxon>
        <taxon>Viridiplantae</taxon>
        <taxon>Streptophyta</taxon>
        <taxon>Embryophyta</taxon>
        <taxon>Tracheophyta</taxon>
        <taxon>Spermatophyta</taxon>
        <taxon>Magnoliopsida</taxon>
        <taxon>Ranunculales</taxon>
        <taxon>Papaveraceae</taxon>
        <taxon>Papaveroideae</taxon>
        <taxon>Papaver</taxon>
    </lineage>
</organism>
<dbReference type="Gramene" id="RZC77528">
    <property type="protein sequence ID" value="RZC77528"/>
    <property type="gene ID" value="C5167_001686"/>
</dbReference>
<reference evidence="1 2" key="1">
    <citation type="journal article" date="2018" name="Science">
        <title>The opium poppy genome and morphinan production.</title>
        <authorList>
            <person name="Guo L."/>
            <person name="Winzer T."/>
            <person name="Yang X."/>
            <person name="Li Y."/>
            <person name="Ning Z."/>
            <person name="He Z."/>
            <person name="Teodor R."/>
            <person name="Lu Y."/>
            <person name="Bowser T.A."/>
            <person name="Graham I.A."/>
            <person name="Ye K."/>
        </authorList>
    </citation>
    <scope>NUCLEOTIDE SEQUENCE [LARGE SCALE GENOMIC DNA]</scope>
    <source>
        <strain evidence="2">cv. HN1</strain>
        <tissue evidence="1">Leaves</tissue>
    </source>
</reference>
<evidence type="ECO:0000313" key="1">
    <source>
        <dbReference type="EMBL" id="RZC77528.1"/>
    </source>
</evidence>
<protein>
    <submittedName>
        <fullName evidence="1">Uncharacterized protein</fullName>
    </submittedName>
</protein>
<name>A0A4Y7KZB8_PAPSO</name>
<dbReference type="Proteomes" id="UP000316621">
    <property type="component" value="Chromosome 9"/>
</dbReference>
<dbReference type="EMBL" id="CM010723">
    <property type="protein sequence ID" value="RZC77528.1"/>
    <property type="molecule type" value="Genomic_DNA"/>
</dbReference>
<keyword evidence="2" id="KW-1185">Reference proteome</keyword>
<accession>A0A4Y7KZB8</accession>
<evidence type="ECO:0000313" key="2">
    <source>
        <dbReference type="Proteomes" id="UP000316621"/>
    </source>
</evidence>
<proteinExistence type="predicted"/>
<gene>
    <name evidence="1" type="ORF">C5167_001686</name>
</gene>
<sequence length="89" mass="10221">MALRATGRLLSQRDLNRSFRNFSAKAVSSENVQKKLLDERRKKIILAEMKALTASAENNIAYWEPLAVKKKYVSKSSHRYVFVCHMYGG</sequence>
<dbReference type="AlphaFoldDB" id="A0A4Y7KZB8"/>